<feature type="domain" description="MYND-type" evidence="5">
    <location>
        <begin position="31"/>
        <end position="68"/>
    </location>
</feature>
<evidence type="ECO:0000256" key="1">
    <source>
        <dbReference type="ARBA" id="ARBA00022723"/>
    </source>
</evidence>
<keyword evidence="7" id="KW-1185">Reference proteome</keyword>
<gene>
    <name evidence="6" type="ORF">K466DRAFT_566785</name>
</gene>
<evidence type="ECO:0000313" key="6">
    <source>
        <dbReference type="EMBL" id="TFK85155.1"/>
    </source>
</evidence>
<dbReference type="SUPFAM" id="SSF144232">
    <property type="entry name" value="HIT/MYND zinc finger-like"/>
    <property type="match status" value="1"/>
</dbReference>
<feature type="region of interest" description="Disordered" evidence="4">
    <location>
        <begin position="1"/>
        <end position="24"/>
    </location>
</feature>
<sequence length="223" mass="24619">MQPPPDGELSHPLRSPHPMSALRRTADPGECNVCSAETNYTCSACSTPAYYCSPQHIAQAWPLHSMICDAVTILTMKRAAEYSLAAADQLETESDSGEESPNASPECLRAVQPAQPRTVRGIYADPTGVEYLTDPAMRTVVAFGSDLRPRILPFAVYFNVDEYRDRRTVNAAIARFTAGCKPRSWFWFGPIVILAATDDPDVPDFGDIGYHDLDDIHDFFGWS</sequence>
<reference evidence="6 7" key="1">
    <citation type="journal article" date="2019" name="Nat. Ecol. Evol.">
        <title>Megaphylogeny resolves global patterns of mushroom evolution.</title>
        <authorList>
            <person name="Varga T."/>
            <person name="Krizsan K."/>
            <person name="Foldi C."/>
            <person name="Dima B."/>
            <person name="Sanchez-Garcia M."/>
            <person name="Sanchez-Ramirez S."/>
            <person name="Szollosi G.J."/>
            <person name="Szarkandi J.G."/>
            <person name="Papp V."/>
            <person name="Albert L."/>
            <person name="Andreopoulos W."/>
            <person name="Angelini C."/>
            <person name="Antonin V."/>
            <person name="Barry K.W."/>
            <person name="Bougher N.L."/>
            <person name="Buchanan P."/>
            <person name="Buyck B."/>
            <person name="Bense V."/>
            <person name="Catcheside P."/>
            <person name="Chovatia M."/>
            <person name="Cooper J."/>
            <person name="Damon W."/>
            <person name="Desjardin D."/>
            <person name="Finy P."/>
            <person name="Geml J."/>
            <person name="Haridas S."/>
            <person name="Hughes K."/>
            <person name="Justo A."/>
            <person name="Karasinski D."/>
            <person name="Kautmanova I."/>
            <person name="Kiss B."/>
            <person name="Kocsube S."/>
            <person name="Kotiranta H."/>
            <person name="LaButti K.M."/>
            <person name="Lechner B.E."/>
            <person name="Liimatainen K."/>
            <person name="Lipzen A."/>
            <person name="Lukacs Z."/>
            <person name="Mihaltcheva S."/>
            <person name="Morgado L.N."/>
            <person name="Niskanen T."/>
            <person name="Noordeloos M.E."/>
            <person name="Ohm R.A."/>
            <person name="Ortiz-Santana B."/>
            <person name="Ovrebo C."/>
            <person name="Racz N."/>
            <person name="Riley R."/>
            <person name="Savchenko A."/>
            <person name="Shiryaev A."/>
            <person name="Soop K."/>
            <person name="Spirin V."/>
            <person name="Szebenyi C."/>
            <person name="Tomsovsky M."/>
            <person name="Tulloss R.E."/>
            <person name="Uehling J."/>
            <person name="Grigoriev I.V."/>
            <person name="Vagvolgyi C."/>
            <person name="Papp T."/>
            <person name="Martin F.M."/>
            <person name="Miettinen O."/>
            <person name="Hibbett D.S."/>
            <person name="Nagy L.G."/>
        </authorList>
    </citation>
    <scope>NUCLEOTIDE SEQUENCE [LARGE SCALE GENOMIC DNA]</scope>
    <source>
        <strain evidence="6 7">HHB13444</strain>
    </source>
</reference>
<evidence type="ECO:0000256" key="4">
    <source>
        <dbReference type="SAM" id="MobiDB-lite"/>
    </source>
</evidence>
<keyword evidence="2" id="KW-0863">Zinc-finger</keyword>
<feature type="region of interest" description="Disordered" evidence="4">
    <location>
        <begin position="90"/>
        <end position="110"/>
    </location>
</feature>
<protein>
    <recommendedName>
        <fullName evidence="5">MYND-type domain-containing protein</fullName>
    </recommendedName>
</protein>
<evidence type="ECO:0000256" key="2">
    <source>
        <dbReference type="ARBA" id="ARBA00022771"/>
    </source>
</evidence>
<dbReference type="Proteomes" id="UP000308197">
    <property type="component" value="Unassembled WGS sequence"/>
</dbReference>
<evidence type="ECO:0000259" key="5">
    <source>
        <dbReference type="Pfam" id="PF01753"/>
    </source>
</evidence>
<dbReference type="InterPro" id="IPR002893">
    <property type="entry name" value="Znf_MYND"/>
</dbReference>
<dbReference type="Gene3D" id="6.10.140.2220">
    <property type="match status" value="1"/>
</dbReference>
<dbReference type="Pfam" id="PF01753">
    <property type="entry name" value="zf-MYND"/>
    <property type="match status" value="1"/>
</dbReference>
<name>A0A5C3P680_9APHY</name>
<keyword evidence="1" id="KW-0479">Metal-binding</keyword>
<evidence type="ECO:0000313" key="7">
    <source>
        <dbReference type="Proteomes" id="UP000308197"/>
    </source>
</evidence>
<dbReference type="AlphaFoldDB" id="A0A5C3P680"/>
<accession>A0A5C3P680</accession>
<dbReference type="GO" id="GO:0008270">
    <property type="term" value="F:zinc ion binding"/>
    <property type="evidence" value="ECO:0007669"/>
    <property type="project" value="UniProtKB-KW"/>
</dbReference>
<dbReference type="InParanoid" id="A0A5C3P680"/>
<organism evidence="6 7">
    <name type="scientific">Polyporus arcularius HHB13444</name>
    <dbReference type="NCBI Taxonomy" id="1314778"/>
    <lineage>
        <taxon>Eukaryota</taxon>
        <taxon>Fungi</taxon>
        <taxon>Dikarya</taxon>
        <taxon>Basidiomycota</taxon>
        <taxon>Agaricomycotina</taxon>
        <taxon>Agaricomycetes</taxon>
        <taxon>Polyporales</taxon>
        <taxon>Polyporaceae</taxon>
        <taxon>Polyporus</taxon>
    </lineage>
</organism>
<keyword evidence="3" id="KW-0862">Zinc</keyword>
<proteinExistence type="predicted"/>
<dbReference type="EMBL" id="ML211270">
    <property type="protein sequence ID" value="TFK85155.1"/>
    <property type="molecule type" value="Genomic_DNA"/>
</dbReference>
<evidence type="ECO:0000256" key="3">
    <source>
        <dbReference type="ARBA" id="ARBA00022833"/>
    </source>
</evidence>